<reference evidence="2" key="1">
    <citation type="journal article" date="2012" name="MBio">
        <title>Comparative genome analysis of Trichophyton rubrum and related dermatophytes reveals candidate genes involved in infection.</title>
        <authorList>
            <person name="Martinez D.A."/>
            <person name="Oliver B.G."/>
            <person name="Graeser Y."/>
            <person name="Goldberg J.M."/>
            <person name="Li W."/>
            <person name="Martinez-Rossi N.M."/>
            <person name="Monod M."/>
            <person name="Shelest E."/>
            <person name="Barton R.C."/>
            <person name="Birch E."/>
            <person name="Brakhage A.A."/>
            <person name="Chen Z."/>
            <person name="Gurr S.J."/>
            <person name="Heiman D."/>
            <person name="Heitman J."/>
            <person name="Kosti I."/>
            <person name="Rossi A."/>
            <person name="Saif S."/>
            <person name="Samalova M."/>
            <person name="Saunders C.W."/>
            <person name="Shea T."/>
            <person name="Summerbell R.C."/>
            <person name="Xu J."/>
            <person name="Young S."/>
            <person name="Zeng Q."/>
            <person name="Birren B.W."/>
            <person name="Cuomo C.A."/>
            <person name="White T.C."/>
        </authorList>
    </citation>
    <scope>NUCLEOTIDE SEQUENCE [LARGE SCALE GENOMIC DNA]</scope>
    <source>
        <strain evidence="2">ATCC MYA-4604 / CBS 118893</strain>
    </source>
</reference>
<dbReference type="GeneID" id="10032471"/>
<dbReference type="AlphaFoldDB" id="E5QZP3"/>
<dbReference type="OrthoDB" id="3029470at2759"/>
<sequence length="115" mass="13046">MDHETIKQKRPICLTSSGNGLTRGFLPRASKPPFKYIALGLSVYNYSAPLPPIPMKRGDMIYATPYKEIYGVVYHNSTILFPFEGSVREEVAGLWILPEEDWADSIRLVLPYELV</sequence>
<dbReference type="RefSeq" id="XP_003177146.1">
    <property type="nucleotide sequence ID" value="XM_003177098.1"/>
</dbReference>
<gene>
    <name evidence="1" type="ORF">MGYG_01230</name>
</gene>
<dbReference type="EMBL" id="DS989822">
    <property type="protein sequence ID" value="EFQ98194.1"/>
    <property type="molecule type" value="Genomic_DNA"/>
</dbReference>
<name>E5QZP3_ARTGP</name>
<dbReference type="STRING" id="535722.E5QZP3"/>
<dbReference type="HOGENOM" id="CLU_2108460_0_0_1"/>
<accession>E5QZP3</accession>
<dbReference type="InParanoid" id="E5QZP3"/>
<organism evidence="2">
    <name type="scientific">Arthroderma gypseum (strain ATCC MYA-4604 / CBS 118893)</name>
    <name type="common">Microsporum gypseum</name>
    <dbReference type="NCBI Taxonomy" id="535722"/>
    <lineage>
        <taxon>Eukaryota</taxon>
        <taxon>Fungi</taxon>
        <taxon>Dikarya</taxon>
        <taxon>Ascomycota</taxon>
        <taxon>Pezizomycotina</taxon>
        <taxon>Eurotiomycetes</taxon>
        <taxon>Eurotiomycetidae</taxon>
        <taxon>Onygenales</taxon>
        <taxon>Arthrodermataceae</taxon>
        <taxon>Nannizzia</taxon>
    </lineage>
</organism>
<evidence type="ECO:0000313" key="1">
    <source>
        <dbReference type="EMBL" id="EFQ98194.1"/>
    </source>
</evidence>
<proteinExistence type="predicted"/>
<protein>
    <submittedName>
        <fullName evidence="1">Uncharacterized protein</fullName>
    </submittedName>
</protein>
<dbReference type="eggNOG" id="ENOG502SJ9Q">
    <property type="taxonomic scope" value="Eukaryota"/>
</dbReference>
<evidence type="ECO:0000313" key="2">
    <source>
        <dbReference type="Proteomes" id="UP000002669"/>
    </source>
</evidence>
<keyword evidence="2" id="KW-1185">Reference proteome</keyword>
<dbReference type="Proteomes" id="UP000002669">
    <property type="component" value="Unassembled WGS sequence"/>
</dbReference>
<dbReference type="VEuPathDB" id="FungiDB:MGYG_01230"/>